<reference evidence="1" key="1">
    <citation type="submission" date="2013-11" db="EMBL/GenBank/DDBJ databases">
        <title>The Genome Sequence of Phytophthora parasitica IAC_01/95.</title>
        <authorList>
            <consortium name="The Broad Institute Genomics Platform"/>
            <person name="Russ C."/>
            <person name="Tyler B."/>
            <person name="Panabieres F."/>
            <person name="Shan W."/>
            <person name="Tripathy S."/>
            <person name="Grunwald N."/>
            <person name="Machado M."/>
            <person name="Johnson C.S."/>
            <person name="Arredondo F."/>
            <person name="Hong C."/>
            <person name="Coffey M."/>
            <person name="Young S.K."/>
            <person name="Zeng Q."/>
            <person name="Gargeya S."/>
            <person name="Fitzgerald M."/>
            <person name="Abouelleil A."/>
            <person name="Alvarado L."/>
            <person name="Chapman S.B."/>
            <person name="Gainer-Dewar J."/>
            <person name="Goldberg J."/>
            <person name="Griggs A."/>
            <person name="Gujja S."/>
            <person name="Hansen M."/>
            <person name="Howarth C."/>
            <person name="Imamovic A."/>
            <person name="Ireland A."/>
            <person name="Larimer J."/>
            <person name="McCowan C."/>
            <person name="Murphy C."/>
            <person name="Pearson M."/>
            <person name="Poon T.W."/>
            <person name="Priest M."/>
            <person name="Roberts A."/>
            <person name="Saif S."/>
            <person name="Shea T."/>
            <person name="Sykes S."/>
            <person name="Wortman J."/>
            <person name="Nusbaum C."/>
            <person name="Birren B."/>
        </authorList>
    </citation>
    <scope>NUCLEOTIDE SEQUENCE [LARGE SCALE GENOMIC DNA]</scope>
    <source>
        <strain evidence="1">IAC_01/95</strain>
    </source>
</reference>
<name>W2P3E5_PHYNI</name>
<evidence type="ECO:0000313" key="1">
    <source>
        <dbReference type="EMBL" id="ETM55316.1"/>
    </source>
</evidence>
<feature type="non-terminal residue" evidence="1">
    <location>
        <position position="1"/>
    </location>
</feature>
<sequence>EMVSTGSEVSGYATRHLDWPVQVVRADVHSFVVRHRVNGAETDAHAPRLKYYADKDYNVAGKSESRWYPKISCWQWRSSTSIGGAQPRRTTSFWCPGKA</sequence>
<dbReference type="AlphaFoldDB" id="W2P3E5"/>
<organism evidence="1">
    <name type="scientific">Phytophthora nicotianae</name>
    <name type="common">Potato buckeye rot agent</name>
    <name type="synonym">Phytophthora parasitica</name>
    <dbReference type="NCBI Taxonomy" id="4792"/>
    <lineage>
        <taxon>Eukaryota</taxon>
        <taxon>Sar</taxon>
        <taxon>Stramenopiles</taxon>
        <taxon>Oomycota</taxon>
        <taxon>Peronosporomycetes</taxon>
        <taxon>Peronosporales</taxon>
        <taxon>Peronosporaceae</taxon>
        <taxon>Phytophthora</taxon>
    </lineage>
</organism>
<dbReference type="Proteomes" id="UP000054532">
    <property type="component" value="Unassembled WGS sequence"/>
</dbReference>
<gene>
    <name evidence="1" type="ORF">L914_01453</name>
</gene>
<proteinExistence type="predicted"/>
<protein>
    <submittedName>
        <fullName evidence="1">Uncharacterized protein</fullName>
    </submittedName>
</protein>
<accession>W2P3E5</accession>
<dbReference type="EMBL" id="KI690744">
    <property type="protein sequence ID" value="ETM55316.1"/>
    <property type="molecule type" value="Genomic_DNA"/>
</dbReference>